<dbReference type="AlphaFoldDB" id="A0A069CU16"/>
<proteinExistence type="predicted"/>
<organism evidence="2 3">
    <name type="scientific">Weissella oryzae (strain DSM 25784 / JCM 18191 / LMG 30913 / SG25)</name>
    <dbReference type="NCBI Taxonomy" id="1329250"/>
    <lineage>
        <taxon>Bacteria</taxon>
        <taxon>Bacillati</taxon>
        <taxon>Bacillota</taxon>
        <taxon>Bacilli</taxon>
        <taxon>Lactobacillales</taxon>
        <taxon>Lactobacillaceae</taxon>
        <taxon>Weissella</taxon>
    </lineage>
</organism>
<dbReference type="RefSeq" id="WP_027698940.1">
    <property type="nucleotide sequence ID" value="NZ_DF820488.1"/>
</dbReference>
<accession>A0A069CU16</accession>
<sequence length="71" mass="8085">MSKFKFFSFNIFAGALIIVIPILLFSHPGPKAEGFHFENNKMIKLVPTQNKSYFINSISKSVSDEITNLIY</sequence>
<keyword evidence="3" id="KW-1185">Reference proteome</keyword>
<evidence type="ECO:0000256" key="1">
    <source>
        <dbReference type="SAM" id="Phobius"/>
    </source>
</evidence>
<dbReference type="Proteomes" id="UP000030643">
    <property type="component" value="Unassembled WGS sequence"/>
</dbReference>
<keyword evidence="1" id="KW-1133">Transmembrane helix</keyword>
<name>A0A069CU16_WEIOS</name>
<keyword evidence="1" id="KW-0812">Transmembrane</keyword>
<feature type="transmembrane region" description="Helical" evidence="1">
    <location>
        <begin position="6"/>
        <end position="25"/>
    </location>
</feature>
<reference evidence="3" key="1">
    <citation type="journal article" date="2014" name="Genome Announc.">
        <title>Draft genome sequence of Weissella oryzae SG25T, isolated from fermented rice grains.</title>
        <authorList>
            <person name="Tanizawa Y."/>
            <person name="Fujisawa T."/>
            <person name="Mochizuki T."/>
            <person name="Kaminuma E."/>
            <person name="Suzuki Y."/>
            <person name="Nakamura Y."/>
            <person name="Tohno M."/>
        </authorList>
    </citation>
    <scope>NUCLEOTIDE SEQUENCE [LARGE SCALE GENOMIC DNA]</scope>
    <source>
        <strain evidence="3">DSM 25784 / JCM 18191 / LMG 30913 / SG25</strain>
    </source>
</reference>
<evidence type="ECO:0000313" key="2">
    <source>
        <dbReference type="EMBL" id="GAK30877.1"/>
    </source>
</evidence>
<evidence type="ECO:0000313" key="3">
    <source>
        <dbReference type="Proteomes" id="UP000030643"/>
    </source>
</evidence>
<protein>
    <submittedName>
        <fullName evidence="2">Uncharacterized protein</fullName>
    </submittedName>
</protein>
<keyword evidence="1" id="KW-0472">Membrane</keyword>
<dbReference type="EMBL" id="DF820488">
    <property type="protein sequence ID" value="GAK30877.1"/>
    <property type="molecule type" value="Genomic_DNA"/>
</dbReference>
<gene>
    <name evidence="2" type="ORF">WOSG25_051500</name>
</gene>